<evidence type="ECO:0000313" key="9">
    <source>
        <dbReference type="Proteomes" id="UP000260983"/>
    </source>
</evidence>
<evidence type="ECO:0000256" key="5">
    <source>
        <dbReference type="ARBA" id="ARBA00023237"/>
    </source>
</evidence>
<feature type="domain" description="SusD-like N-terminal" evidence="7">
    <location>
        <begin position="58"/>
        <end position="202"/>
    </location>
</feature>
<evidence type="ECO:0000256" key="1">
    <source>
        <dbReference type="ARBA" id="ARBA00004442"/>
    </source>
</evidence>
<sequence>MPDNVATVEHAFTNEIEAEKYLFTCYSYLPYEADLTGNVGLLSGDEFWVPERRNVTVQTWETIAHGYQSSNNPVANYWDGWNGGRPLFQAIRDCNVFLENLEDRSKVRDLSLDKRNRWIAEVKYLKAYYHYYLLRMYGPIPIIDKNLPISAAPNEVRIKRQPVDDCVAYIVNLLDEAYDDLPLVISRPKDELGRITKPICRAIQAKVLLLAASPLFNGNSDYATFTNKDGSPLFSPVPDQTKWEKAAQAAKTAIDIAAQAGFELFYYKDAPYEMSATSLTQMSIRHAVCERWNKEIVWGLSGSPASDIQERCMALVSSNQSGYRCGAWLAPTMKIVKQFYTKNGVPIEEDKTLNFEIINEQRISSNEGEEKINFIQDYPTARINFDRENRFYACLGFDGGKWLMADNPSRVDYGTYDIKAKLGQLSYGITANNYSVTGYFTKKLVHFESIFEENSSGPKTYPWPAIRLADIYLMYAEALNEAEGPTEDVHKYMDLVRARAGLGSVKDSWTKYSNNPSKPDTKDGMREIIHRERLNELALEGQRFWDLRRWKKALEIMNEPVKGWDITQKTAAAYYQERTIYQQEFVGPRDYLWPIRMDEISVNYELIQNPGW</sequence>
<evidence type="ECO:0000259" key="7">
    <source>
        <dbReference type="Pfam" id="PF14322"/>
    </source>
</evidence>
<protein>
    <submittedName>
        <fullName evidence="8">RagB/SusD family nutrient uptake outer membrane protein</fullName>
    </submittedName>
</protein>
<gene>
    <name evidence="8" type="ORF">DXB65_01240</name>
</gene>
<organism evidence="8 9">
    <name type="scientific">Bacteroides oleiciplenus</name>
    <dbReference type="NCBI Taxonomy" id="626931"/>
    <lineage>
        <taxon>Bacteria</taxon>
        <taxon>Pseudomonadati</taxon>
        <taxon>Bacteroidota</taxon>
        <taxon>Bacteroidia</taxon>
        <taxon>Bacteroidales</taxon>
        <taxon>Bacteroidaceae</taxon>
        <taxon>Bacteroides</taxon>
    </lineage>
</organism>
<dbReference type="EMBL" id="QSUL01000001">
    <property type="protein sequence ID" value="RGN40512.1"/>
    <property type="molecule type" value="Genomic_DNA"/>
</dbReference>
<dbReference type="Gene3D" id="1.25.40.390">
    <property type="match status" value="1"/>
</dbReference>
<dbReference type="InterPro" id="IPR011990">
    <property type="entry name" value="TPR-like_helical_dom_sf"/>
</dbReference>
<dbReference type="AlphaFoldDB" id="A0A3E5BSA9"/>
<evidence type="ECO:0000256" key="4">
    <source>
        <dbReference type="ARBA" id="ARBA00023136"/>
    </source>
</evidence>
<keyword evidence="5" id="KW-0998">Cell outer membrane</keyword>
<name>A0A3E5BSA9_9BACE</name>
<keyword evidence="3" id="KW-0732">Signal</keyword>
<evidence type="ECO:0000259" key="6">
    <source>
        <dbReference type="Pfam" id="PF07980"/>
    </source>
</evidence>
<comment type="subcellular location">
    <subcellularLocation>
        <location evidence="1">Cell outer membrane</location>
    </subcellularLocation>
</comment>
<feature type="domain" description="RagB/SusD" evidence="6">
    <location>
        <begin position="295"/>
        <end position="612"/>
    </location>
</feature>
<dbReference type="SUPFAM" id="SSF48452">
    <property type="entry name" value="TPR-like"/>
    <property type="match status" value="1"/>
</dbReference>
<accession>A0A3E5BSA9</accession>
<dbReference type="InterPro" id="IPR012944">
    <property type="entry name" value="SusD_RagB_dom"/>
</dbReference>
<dbReference type="Pfam" id="PF14322">
    <property type="entry name" value="SusD-like_3"/>
    <property type="match status" value="1"/>
</dbReference>
<dbReference type="Pfam" id="PF07980">
    <property type="entry name" value="SusD_RagB"/>
    <property type="match status" value="1"/>
</dbReference>
<evidence type="ECO:0000313" key="8">
    <source>
        <dbReference type="EMBL" id="RGN40512.1"/>
    </source>
</evidence>
<comment type="caution">
    <text evidence="8">The sequence shown here is derived from an EMBL/GenBank/DDBJ whole genome shotgun (WGS) entry which is preliminary data.</text>
</comment>
<proteinExistence type="inferred from homology"/>
<comment type="similarity">
    <text evidence="2">Belongs to the SusD family.</text>
</comment>
<evidence type="ECO:0000256" key="2">
    <source>
        <dbReference type="ARBA" id="ARBA00006275"/>
    </source>
</evidence>
<keyword evidence="4" id="KW-0472">Membrane</keyword>
<evidence type="ECO:0000256" key="3">
    <source>
        <dbReference type="ARBA" id="ARBA00022729"/>
    </source>
</evidence>
<dbReference type="GO" id="GO:0009279">
    <property type="term" value="C:cell outer membrane"/>
    <property type="evidence" value="ECO:0007669"/>
    <property type="project" value="UniProtKB-SubCell"/>
</dbReference>
<dbReference type="Proteomes" id="UP000260983">
    <property type="component" value="Unassembled WGS sequence"/>
</dbReference>
<dbReference type="InterPro" id="IPR033985">
    <property type="entry name" value="SusD-like_N"/>
</dbReference>
<reference evidence="8 9" key="1">
    <citation type="submission" date="2018-08" db="EMBL/GenBank/DDBJ databases">
        <title>A genome reference for cultivated species of the human gut microbiota.</title>
        <authorList>
            <person name="Zou Y."/>
            <person name="Xue W."/>
            <person name="Luo G."/>
        </authorList>
    </citation>
    <scope>NUCLEOTIDE SEQUENCE [LARGE SCALE GENOMIC DNA]</scope>
    <source>
        <strain evidence="8 9">OM05-15BH</strain>
    </source>
</reference>